<sequence length="136" mass="15762">MLYVEKSKSICSTNLEFLEVILSNERVKSCTLHTNYRSRTKQDQLVRVFKIVQAVVTLRVFKESKLLPVIQEKTCQRIASCLKNYLRILDIGCSGQLLHTRVQGCIFHFFQAVLRQVGRLGLKTDHVHNQENQEKS</sequence>
<dbReference type="AlphaFoldDB" id="A0A0V1F0D7"/>
<comment type="caution">
    <text evidence="1">The sequence shown here is derived from an EMBL/GenBank/DDBJ whole genome shotgun (WGS) entry which is preliminary data.</text>
</comment>
<accession>A0A0V1F0D7</accession>
<reference evidence="1 2" key="1">
    <citation type="submission" date="2015-01" db="EMBL/GenBank/DDBJ databases">
        <title>Evolution of Trichinella species and genotypes.</title>
        <authorList>
            <person name="Korhonen P.K."/>
            <person name="Edoardo P."/>
            <person name="Giuseppe L.R."/>
            <person name="Gasser R.B."/>
        </authorList>
    </citation>
    <scope>NUCLEOTIDE SEQUENCE [LARGE SCALE GENOMIC DNA]</scope>
    <source>
        <strain evidence="1">ISS13</strain>
    </source>
</reference>
<organism evidence="1 2">
    <name type="scientific">Trichinella pseudospiralis</name>
    <name type="common">Parasitic roundworm</name>
    <dbReference type="NCBI Taxonomy" id="6337"/>
    <lineage>
        <taxon>Eukaryota</taxon>
        <taxon>Metazoa</taxon>
        <taxon>Ecdysozoa</taxon>
        <taxon>Nematoda</taxon>
        <taxon>Enoplea</taxon>
        <taxon>Dorylaimia</taxon>
        <taxon>Trichinellida</taxon>
        <taxon>Trichinellidae</taxon>
        <taxon>Trichinella</taxon>
    </lineage>
</organism>
<protein>
    <submittedName>
        <fullName evidence="1">Uncharacterized protein</fullName>
    </submittedName>
</protein>
<proteinExistence type="predicted"/>
<gene>
    <name evidence="1" type="ORF">T4A_7094</name>
</gene>
<dbReference type="Proteomes" id="UP000054632">
    <property type="component" value="Unassembled WGS sequence"/>
</dbReference>
<evidence type="ECO:0000313" key="1">
    <source>
        <dbReference type="EMBL" id="KRY78675.1"/>
    </source>
</evidence>
<feature type="non-terminal residue" evidence="1">
    <location>
        <position position="136"/>
    </location>
</feature>
<evidence type="ECO:0000313" key="2">
    <source>
        <dbReference type="Proteomes" id="UP000054632"/>
    </source>
</evidence>
<dbReference type="EMBL" id="JYDR01000003">
    <property type="protein sequence ID" value="KRY78675.1"/>
    <property type="molecule type" value="Genomic_DNA"/>
</dbReference>
<name>A0A0V1F0D7_TRIPS</name>